<keyword evidence="6 11" id="KW-0288">FMN</keyword>
<keyword evidence="4 11" id="KW-0028">Amino-acid biosynthesis</keyword>
<dbReference type="KEGG" id="fro:AALO17_25820"/>
<evidence type="ECO:0000256" key="6">
    <source>
        <dbReference type="ARBA" id="ARBA00022643"/>
    </source>
</evidence>
<dbReference type="GeneID" id="78479073"/>
<dbReference type="Gene3D" id="3.60.150.10">
    <property type="entry name" value="Chorismate synthase AroC"/>
    <property type="match status" value="1"/>
</dbReference>
<sequence>MSDTFGTLLKLTIFGESHGRAIGAVLTGLPAGLPVDMDRLEQDMDRRRAKGRISTQRHEPDQVQVLSGVFEGRTAGTAVTLMIENKVQRPADYDQLKYRLRPGHADLAAFARYNGCQDYRGGGHFSGRITAGLVAAGSICRQVLANHGIQIASHIEQLHKIRDRDFDFAHLDEDIALAQSLEFGVLDPQKSADMHSLIEEAASQGDSVGGVLETVVTGLPAGIGDPFFDSVESELAHLLFSVPAVKGVSFGDGFALARLYGSQANDPIIPDPALPGGIITATNRNGGLNGGLTNGMPVIIHTAVKPTPSIYKVQDSVDFLTGKAVKLQITGRHDPCIIHRARIVIESAVAFGLLDLLMVRDAQLKLGQDAGVPMMDTRDRFDTNLAREHESGDAAARSETAISPTADQARKEQA</sequence>
<dbReference type="GO" id="GO:0009073">
    <property type="term" value="P:aromatic amino acid family biosynthetic process"/>
    <property type="evidence" value="ECO:0007669"/>
    <property type="project" value="UniProtKB-KW"/>
</dbReference>
<dbReference type="AlphaFoldDB" id="A0A140DYI9"/>
<keyword evidence="15" id="KW-1185">Reference proteome</keyword>
<comment type="subunit">
    <text evidence="11">Homotetramer.</text>
</comment>
<comment type="cofactor">
    <cofactor evidence="11 12">
        <name>FMNH2</name>
        <dbReference type="ChEBI" id="CHEBI:57618"/>
    </cofactor>
    <text evidence="11 12">Reduced FMN (FMNH(2)).</text>
</comment>
<dbReference type="EMBL" id="CP011391">
    <property type="protein sequence ID" value="AMK55716.1"/>
    <property type="molecule type" value="Genomic_DNA"/>
</dbReference>
<evidence type="ECO:0000313" key="15">
    <source>
        <dbReference type="Proteomes" id="UP000069771"/>
    </source>
</evidence>
<evidence type="ECO:0000256" key="7">
    <source>
        <dbReference type="ARBA" id="ARBA00022827"/>
    </source>
</evidence>
<evidence type="ECO:0000256" key="8">
    <source>
        <dbReference type="ARBA" id="ARBA00022857"/>
    </source>
</evidence>
<dbReference type="InterPro" id="IPR035904">
    <property type="entry name" value="Chorismate_synth_AroC_sf"/>
</dbReference>
<keyword evidence="5 11" id="KW-0285">Flavoprotein</keyword>
<feature type="binding site" evidence="11">
    <location>
        <begin position="305"/>
        <end position="309"/>
    </location>
    <ligand>
        <name>FMN</name>
        <dbReference type="ChEBI" id="CHEBI:58210"/>
    </ligand>
</feature>
<comment type="similarity">
    <text evidence="2 11 12">Belongs to the chorismate synthase family.</text>
</comment>
<dbReference type="GO" id="GO:0008652">
    <property type="term" value="P:amino acid biosynthetic process"/>
    <property type="evidence" value="ECO:0007669"/>
    <property type="project" value="UniProtKB-KW"/>
</dbReference>
<evidence type="ECO:0000313" key="14">
    <source>
        <dbReference type="EMBL" id="AMK55716.1"/>
    </source>
</evidence>
<dbReference type="GO" id="GO:0010181">
    <property type="term" value="F:FMN binding"/>
    <property type="evidence" value="ECO:0007669"/>
    <property type="project" value="TreeGrafter"/>
</dbReference>
<dbReference type="PROSITE" id="PS00788">
    <property type="entry name" value="CHORISMATE_SYNTHASE_2"/>
    <property type="match status" value="1"/>
</dbReference>
<dbReference type="GO" id="GO:0004107">
    <property type="term" value="F:chorismate synthase activity"/>
    <property type="evidence" value="ECO:0007669"/>
    <property type="project" value="UniProtKB-UniRule"/>
</dbReference>
<keyword evidence="7 11" id="KW-0274">FAD</keyword>
<evidence type="ECO:0000256" key="11">
    <source>
        <dbReference type="HAMAP-Rule" id="MF_00300"/>
    </source>
</evidence>
<evidence type="ECO:0000256" key="13">
    <source>
        <dbReference type="SAM" id="MobiDB-lite"/>
    </source>
</evidence>
<dbReference type="Proteomes" id="UP000069771">
    <property type="component" value="Chromosome"/>
</dbReference>
<feature type="binding site" evidence="11">
    <location>
        <begin position="124"/>
        <end position="126"/>
    </location>
    <ligand>
        <name>FMN</name>
        <dbReference type="ChEBI" id="CHEBI:58210"/>
    </ligand>
</feature>
<evidence type="ECO:0000256" key="5">
    <source>
        <dbReference type="ARBA" id="ARBA00022630"/>
    </source>
</evidence>
<keyword evidence="8 11" id="KW-0521">NADP</keyword>
<dbReference type="Pfam" id="PF01264">
    <property type="entry name" value="Chorismate_synt"/>
    <property type="match status" value="1"/>
</dbReference>
<evidence type="ECO:0000256" key="3">
    <source>
        <dbReference type="ARBA" id="ARBA00013036"/>
    </source>
</evidence>
<name>A0A140DYI9_9FIRM</name>
<dbReference type="InterPro" id="IPR000453">
    <property type="entry name" value="Chorismate_synth"/>
</dbReference>
<feature type="binding site" evidence="11">
    <location>
        <position position="47"/>
    </location>
    <ligand>
        <name>NADP(+)</name>
        <dbReference type="ChEBI" id="CHEBI:58349"/>
    </ligand>
</feature>
<dbReference type="PROSITE" id="PS00787">
    <property type="entry name" value="CHORISMATE_SYNTHASE_1"/>
    <property type="match status" value="1"/>
</dbReference>
<dbReference type="PROSITE" id="PS00789">
    <property type="entry name" value="CHORISMATE_SYNTHASE_3"/>
    <property type="match status" value="1"/>
</dbReference>
<comment type="catalytic activity">
    <reaction evidence="11 12">
        <text>5-O-(1-carboxyvinyl)-3-phosphoshikimate = chorismate + phosphate</text>
        <dbReference type="Rhea" id="RHEA:21020"/>
        <dbReference type="ChEBI" id="CHEBI:29748"/>
        <dbReference type="ChEBI" id="CHEBI:43474"/>
        <dbReference type="ChEBI" id="CHEBI:57701"/>
        <dbReference type="EC" id="4.2.3.5"/>
    </reaction>
</comment>
<protein>
    <recommendedName>
        <fullName evidence="3 11">Chorismate synthase</fullName>
        <shortName evidence="11">CS</shortName>
        <ecNumber evidence="3 11">4.2.3.5</ecNumber>
    </recommendedName>
    <alternativeName>
        <fullName evidence="11">5-enolpyruvylshikimate-3-phosphate phospholyase</fullName>
    </alternativeName>
</protein>
<feature type="binding site" evidence="11">
    <location>
        <position position="332"/>
    </location>
    <ligand>
        <name>FMN</name>
        <dbReference type="ChEBI" id="CHEBI:58210"/>
    </ligand>
</feature>
<accession>A0A140DYI9</accession>
<dbReference type="PANTHER" id="PTHR21085">
    <property type="entry name" value="CHORISMATE SYNTHASE"/>
    <property type="match status" value="1"/>
</dbReference>
<dbReference type="InterPro" id="IPR020541">
    <property type="entry name" value="Chorismate_synthase_CS"/>
</dbReference>
<evidence type="ECO:0000256" key="9">
    <source>
        <dbReference type="ARBA" id="ARBA00023141"/>
    </source>
</evidence>
<feature type="binding site" evidence="11">
    <location>
        <position position="290"/>
    </location>
    <ligand>
        <name>FMN</name>
        <dbReference type="ChEBI" id="CHEBI:58210"/>
    </ligand>
</feature>
<feature type="binding site" evidence="11">
    <location>
        <position position="52"/>
    </location>
    <ligand>
        <name>NADP(+)</name>
        <dbReference type="ChEBI" id="CHEBI:58349"/>
    </ligand>
</feature>
<reference evidence="14 15" key="1">
    <citation type="journal article" date="2016" name="Gut Pathog.">
        <title>Whole genome sequencing of "Faecalibaculum rodentium" ALO17, isolated from C57BL/6J laboratory mouse feces.</title>
        <authorList>
            <person name="Lim S."/>
            <person name="Chang D.H."/>
            <person name="Ahn S."/>
            <person name="Kim B.C."/>
        </authorList>
    </citation>
    <scope>NUCLEOTIDE SEQUENCE [LARGE SCALE GENOMIC DNA]</scope>
    <source>
        <strain evidence="14 15">Alo17</strain>
    </source>
</reference>
<dbReference type="RefSeq" id="WP_082743410.1">
    <property type="nucleotide sequence ID" value="NZ_CP011391.1"/>
</dbReference>
<dbReference type="NCBIfam" id="TIGR00033">
    <property type="entry name" value="aroC"/>
    <property type="match status" value="1"/>
</dbReference>
<keyword evidence="10 11" id="KW-0456">Lyase</keyword>
<dbReference type="NCBIfam" id="NF003793">
    <property type="entry name" value="PRK05382.1"/>
    <property type="match status" value="1"/>
</dbReference>
<dbReference type="GO" id="GO:0009423">
    <property type="term" value="P:chorismate biosynthetic process"/>
    <property type="evidence" value="ECO:0007669"/>
    <property type="project" value="UniProtKB-UniRule"/>
</dbReference>
<dbReference type="EC" id="4.2.3.5" evidence="3 11"/>
<dbReference type="OrthoDB" id="9771806at2"/>
<comment type="pathway">
    <text evidence="1 11 12">Metabolic intermediate biosynthesis; chorismate biosynthesis; chorismate from D-erythrose 4-phosphate and phosphoenolpyruvate: step 7/7.</text>
</comment>
<dbReference type="STRING" id="1702221.AALO17_25820"/>
<dbReference type="PIRSF" id="PIRSF001456">
    <property type="entry name" value="Chorismate_synth"/>
    <property type="match status" value="1"/>
</dbReference>
<dbReference type="CDD" id="cd07304">
    <property type="entry name" value="Chorismate_synthase"/>
    <property type="match status" value="1"/>
</dbReference>
<evidence type="ECO:0000256" key="2">
    <source>
        <dbReference type="ARBA" id="ARBA00008014"/>
    </source>
</evidence>
<dbReference type="UniPathway" id="UPA00053">
    <property type="reaction ID" value="UER00090"/>
</dbReference>
<dbReference type="HAMAP" id="MF_00300">
    <property type="entry name" value="Chorismate_synth"/>
    <property type="match status" value="1"/>
</dbReference>
<feature type="region of interest" description="Disordered" evidence="13">
    <location>
        <begin position="387"/>
        <end position="414"/>
    </location>
</feature>
<dbReference type="PATRIC" id="fig|1702221.3.peg.2511"/>
<dbReference type="PANTHER" id="PTHR21085:SF0">
    <property type="entry name" value="CHORISMATE SYNTHASE"/>
    <property type="match status" value="1"/>
</dbReference>
<proteinExistence type="inferred from homology"/>
<evidence type="ECO:0000256" key="10">
    <source>
        <dbReference type="ARBA" id="ARBA00023239"/>
    </source>
</evidence>
<evidence type="ECO:0000256" key="4">
    <source>
        <dbReference type="ARBA" id="ARBA00022605"/>
    </source>
</evidence>
<dbReference type="SUPFAM" id="SSF103263">
    <property type="entry name" value="Chorismate synthase, AroC"/>
    <property type="match status" value="1"/>
</dbReference>
<comment type="function">
    <text evidence="11">Catalyzes the anti-1,4-elimination of the C-3 phosphate and the C-6 proR hydrogen from 5-enolpyruvylshikimate-3-phosphate (EPSP) to yield chorismate, which is the branch point compound that serves as the starting substrate for the three terminal pathways of aromatic amino acid biosynthesis. This reaction introduces a second double bond into the aromatic ring system.</text>
</comment>
<organism evidence="14 15">
    <name type="scientific">Faecalibaculum rodentium</name>
    <dbReference type="NCBI Taxonomy" id="1702221"/>
    <lineage>
        <taxon>Bacteria</taxon>
        <taxon>Bacillati</taxon>
        <taxon>Bacillota</taxon>
        <taxon>Erysipelotrichia</taxon>
        <taxon>Erysipelotrichales</taxon>
        <taxon>Erysipelotrichaceae</taxon>
        <taxon>Faecalibaculum</taxon>
    </lineage>
</organism>
<dbReference type="GO" id="GO:0005829">
    <property type="term" value="C:cytosol"/>
    <property type="evidence" value="ECO:0007669"/>
    <property type="project" value="TreeGrafter"/>
</dbReference>
<gene>
    <name evidence="11" type="primary">aroC</name>
    <name evidence="14" type="ORF">AALO17_25820</name>
</gene>
<keyword evidence="9 11" id="KW-0057">Aromatic amino acid biosynthesis</keyword>
<evidence type="ECO:0000256" key="1">
    <source>
        <dbReference type="ARBA" id="ARBA00005044"/>
    </source>
</evidence>
<evidence type="ECO:0000256" key="12">
    <source>
        <dbReference type="RuleBase" id="RU000605"/>
    </source>
</evidence>
<comment type="caution">
    <text evidence="11">Lacks conserved residue(s) required for the propagation of feature annotation.</text>
</comment>